<organism evidence="2 3">
    <name type="scientific">Abeliophyllum distichum</name>
    <dbReference type="NCBI Taxonomy" id="126358"/>
    <lineage>
        <taxon>Eukaryota</taxon>
        <taxon>Viridiplantae</taxon>
        <taxon>Streptophyta</taxon>
        <taxon>Embryophyta</taxon>
        <taxon>Tracheophyta</taxon>
        <taxon>Spermatophyta</taxon>
        <taxon>Magnoliopsida</taxon>
        <taxon>eudicotyledons</taxon>
        <taxon>Gunneridae</taxon>
        <taxon>Pentapetalae</taxon>
        <taxon>asterids</taxon>
        <taxon>lamiids</taxon>
        <taxon>Lamiales</taxon>
        <taxon>Oleaceae</taxon>
        <taxon>Forsythieae</taxon>
        <taxon>Abeliophyllum</taxon>
    </lineage>
</organism>
<dbReference type="EMBL" id="JBFOLK010000003">
    <property type="protein sequence ID" value="KAL2526165.1"/>
    <property type="molecule type" value="Genomic_DNA"/>
</dbReference>
<keyword evidence="3" id="KW-1185">Reference proteome</keyword>
<evidence type="ECO:0000256" key="1">
    <source>
        <dbReference type="SAM" id="MobiDB-lite"/>
    </source>
</evidence>
<gene>
    <name evidence="2" type="ORF">Adt_11219</name>
</gene>
<name>A0ABD1UMG1_9LAMI</name>
<dbReference type="Proteomes" id="UP001604336">
    <property type="component" value="Unassembled WGS sequence"/>
</dbReference>
<sequence>MKPRAKHLLERPNHERRSKNSKSSIFASLICLCGAIILSVSPGCNPKYYSIRYLRFVFNYSEEVQVRFSFTALNISCSQPFPTRAGAFGLQTRKTGQLITELILVEKPDFLGGKLESNF</sequence>
<protein>
    <submittedName>
        <fullName evidence="2">Uncharacterized protein</fullName>
    </submittedName>
</protein>
<evidence type="ECO:0000313" key="2">
    <source>
        <dbReference type="EMBL" id="KAL2526165.1"/>
    </source>
</evidence>
<evidence type="ECO:0000313" key="3">
    <source>
        <dbReference type="Proteomes" id="UP001604336"/>
    </source>
</evidence>
<accession>A0ABD1UMG1</accession>
<comment type="caution">
    <text evidence="2">The sequence shown here is derived from an EMBL/GenBank/DDBJ whole genome shotgun (WGS) entry which is preliminary data.</text>
</comment>
<proteinExistence type="predicted"/>
<feature type="region of interest" description="Disordered" evidence="1">
    <location>
        <begin position="1"/>
        <end position="22"/>
    </location>
</feature>
<dbReference type="AlphaFoldDB" id="A0ABD1UMG1"/>
<reference evidence="3" key="1">
    <citation type="submission" date="2024-07" db="EMBL/GenBank/DDBJ databases">
        <title>Two chromosome-level genome assemblies of Korean endemic species Abeliophyllum distichum and Forsythia ovata (Oleaceae).</title>
        <authorList>
            <person name="Jang H."/>
        </authorList>
    </citation>
    <scope>NUCLEOTIDE SEQUENCE [LARGE SCALE GENOMIC DNA]</scope>
</reference>